<dbReference type="SUPFAM" id="SSF50685">
    <property type="entry name" value="Barwin-like endoglucanases"/>
    <property type="match status" value="1"/>
</dbReference>
<proteinExistence type="predicted"/>
<dbReference type="InterPro" id="IPR010611">
    <property type="entry name" value="3D_dom"/>
</dbReference>
<dbReference type="Pfam" id="PF06725">
    <property type="entry name" value="3D"/>
    <property type="match status" value="1"/>
</dbReference>
<dbReference type="EMBL" id="LGTC01000001">
    <property type="protein sequence ID" value="KNY25295.1"/>
    <property type="molecule type" value="Genomic_DNA"/>
</dbReference>
<dbReference type="eggNOG" id="COG3584">
    <property type="taxonomic scope" value="Bacteria"/>
</dbReference>
<feature type="transmembrane region" description="Helical" evidence="1">
    <location>
        <begin position="6"/>
        <end position="29"/>
    </location>
</feature>
<dbReference type="Gene3D" id="2.40.40.10">
    <property type="entry name" value="RlpA-like domain"/>
    <property type="match status" value="1"/>
</dbReference>
<evidence type="ECO:0000313" key="3">
    <source>
        <dbReference type="EMBL" id="KNY25295.1"/>
    </source>
</evidence>
<evidence type="ECO:0000259" key="2">
    <source>
        <dbReference type="Pfam" id="PF06725"/>
    </source>
</evidence>
<dbReference type="AlphaFoldDB" id="A0A0L6JHW5"/>
<sequence>MKFKVTSSHLIAIIVVQVFVIGILFLILISSKHKAKADSKNFTYDMVKPKYEVLMDYDNAGLPYSDIVPLTEYPFFKYLTSSYGNGQDIKEYKLPIKGMAHDEFIATAYDLSFESCGKYPSHPEYGITFSGKRAARGRTVAVDPNVIPLGSKIHMTFPGEYKYLNGWYVAEDTGRLVKGKIIDVYLGESAFFEMERFGSMKVKVKIIYPEYY</sequence>
<comment type="caution">
    <text evidence="3">The sequence shown here is derived from an EMBL/GenBank/DDBJ whole genome shotgun (WGS) entry which is preliminary data.</text>
</comment>
<keyword evidence="1" id="KW-0812">Transmembrane</keyword>
<dbReference type="InterPro" id="IPR059180">
    <property type="entry name" value="3D_YorM"/>
</dbReference>
<accession>A0A0L6JHW5</accession>
<name>A0A0L6JHW5_9FIRM</name>
<dbReference type="GO" id="GO:0009254">
    <property type="term" value="P:peptidoglycan turnover"/>
    <property type="evidence" value="ECO:0007669"/>
    <property type="project" value="InterPro"/>
</dbReference>
<reference evidence="4" key="1">
    <citation type="submission" date="2015-07" db="EMBL/GenBank/DDBJ databases">
        <title>Near-Complete Genome Sequence of the Cellulolytic Bacterium Bacteroides (Pseudobacteroides) cellulosolvens ATCC 35603.</title>
        <authorList>
            <person name="Dassa B."/>
            <person name="Utturkar S.M."/>
            <person name="Klingeman D.M."/>
            <person name="Hurt R.A."/>
            <person name="Keller M."/>
            <person name="Xu J."/>
            <person name="Reddy Y.H.K."/>
            <person name="Borovok I."/>
            <person name="Grinberg I.R."/>
            <person name="Lamed R."/>
            <person name="Zhivin O."/>
            <person name="Bayer E.A."/>
            <person name="Brown S.D."/>
        </authorList>
    </citation>
    <scope>NUCLEOTIDE SEQUENCE [LARGE SCALE GENOMIC DNA]</scope>
    <source>
        <strain evidence="4">DSM 2933</strain>
    </source>
</reference>
<feature type="domain" description="3D" evidence="2">
    <location>
        <begin position="138"/>
        <end position="206"/>
    </location>
</feature>
<evidence type="ECO:0000313" key="4">
    <source>
        <dbReference type="Proteomes" id="UP000036923"/>
    </source>
</evidence>
<keyword evidence="1" id="KW-0472">Membrane</keyword>
<dbReference type="CDD" id="cd14667">
    <property type="entry name" value="3D_containing_proteins"/>
    <property type="match status" value="1"/>
</dbReference>
<dbReference type="RefSeq" id="WP_050753021.1">
    <property type="nucleotide sequence ID" value="NZ_JQKC01000024.1"/>
</dbReference>
<keyword evidence="4" id="KW-1185">Reference proteome</keyword>
<gene>
    <name evidence="3" type="ORF">Bccel_0555</name>
</gene>
<protein>
    <submittedName>
        <fullName evidence="3">3D domain-containing protein</fullName>
    </submittedName>
</protein>
<dbReference type="GO" id="GO:0019867">
    <property type="term" value="C:outer membrane"/>
    <property type="evidence" value="ECO:0007669"/>
    <property type="project" value="InterPro"/>
</dbReference>
<organism evidence="3 4">
    <name type="scientific">Pseudobacteroides cellulosolvens ATCC 35603 = DSM 2933</name>
    <dbReference type="NCBI Taxonomy" id="398512"/>
    <lineage>
        <taxon>Bacteria</taxon>
        <taxon>Bacillati</taxon>
        <taxon>Bacillota</taxon>
        <taxon>Clostridia</taxon>
        <taxon>Eubacteriales</taxon>
        <taxon>Oscillospiraceae</taxon>
        <taxon>Pseudobacteroides</taxon>
    </lineage>
</organism>
<evidence type="ECO:0000256" key="1">
    <source>
        <dbReference type="SAM" id="Phobius"/>
    </source>
</evidence>
<keyword evidence="1" id="KW-1133">Transmembrane helix</keyword>
<dbReference type="InterPro" id="IPR036908">
    <property type="entry name" value="RlpA-like_sf"/>
</dbReference>
<dbReference type="GO" id="GO:0004553">
    <property type="term" value="F:hydrolase activity, hydrolyzing O-glycosyl compounds"/>
    <property type="evidence" value="ECO:0007669"/>
    <property type="project" value="InterPro"/>
</dbReference>
<dbReference type="OrthoDB" id="9798935at2"/>
<dbReference type="Proteomes" id="UP000036923">
    <property type="component" value="Unassembled WGS sequence"/>
</dbReference>
<dbReference type="STRING" id="398512.Bccel_0555"/>